<name>A0A9Q4B3L4_SALAG</name>
<proteinExistence type="predicted"/>
<dbReference type="AlphaFoldDB" id="A0A9Q4B3L4"/>
<gene>
    <name evidence="1" type="ORF">HXA33_13295</name>
</gene>
<evidence type="ECO:0000313" key="2">
    <source>
        <dbReference type="Proteomes" id="UP001057753"/>
    </source>
</evidence>
<evidence type="ECO:0000313" key="1">
    <source>
        <dbReference type="EMBL" id="MCR6097520.1"/>
    </source>
</evidence>
<dbReference type="EMBL" id="JABXYM010000001">
    <property type="protein sequence ID" value="MCR6097520.1"/>
    <property type="molecule type" value="Genomic_DNA"/>
</dbReference>
<protein>
    <submittedName>
        <fullName evidence="1">Uncharacterized protein</fullName>
    </submittedName>
</protein>
<dbReference type="Proteomes" id="UP001057753">
    <property type="component" value="Unassembled WGS sequence"/>
</dbReference>
<sequence length="63" mass="7036">MKGLIPRHSTKKRFVSVANPINLGHSNEKKGVSVVKGLIPRHSTKKRFVSVAKLEKKTFSLPK</sequence>
<dbReference type="RefSeq" id="WP_257821918.1">
    <property type="nucleotide sequence ID" value="NZ_JABXYM010000001.1"/>
</dbReference>
<reference evidence="1" key="1">
    <citation type="submission" date="2020-06" db="EMBL/GenBank/DDBJ databases">
        <title>Insight into the genomes of haloalkaliphilic bacilli from Kenyan soda lakes.</title>
        <authorList>
            <person name="Mwirichia R."/>
            <person name="Villamizar G.C."/>
            <person name="Poehlein A."/>
            <person name="Mugweru J."/>
            <person name="Kipnyargis A."/>
            <person name="Kiplimo D."/>
            <person name="Orwa P."/>
            <person name="Daniel R."/>
        </authorList>
    </citation>
    <scope>NUCLEOTIDE SEQUENCE</scope>
    <source>
        <strain evidence="1">B1096_S55</strain>
    </source>
</reference>
<organism evidence="1 2">
    <name type="scientific">Salipaludibacillus agaradhaerens</name>
    <name type="common">Bacillus agaradhaerens</name>
    <dbReference type="NCBI Taxonomy" id="76935"/>
    <lineage>
        <taxon>Bacteria</taxon>
        <taxon>Bacillati</taxon>
        <taxon>Bacillota</taxon>
        <taxon>Bacilli</taxon>
        <taxon>Bacillales</taxon>
        <taxon>Bacillaceae</taxon>
    </lineage>
</organism>
<keyword evidence="2" id="KW-1185">Reference proteome</keyword>
<accession>A0A9Q4B3L4</accession>
<comment type="caution">
    <text evidence="1">The sequence shown here is derived from an EMBL/GenBank/DDBJ whole genome shotgun (WGS) entry which is preliminary data.</text>
</comment>